<dbReference type="Proteomes" id="UP000246352">
    <property type="component" value="Unassembled WGS sequence"/>
</dbReference>
<feature type="transmembrane region" description="Helical" evidence="1">
    <location>
        <begin position="69"/>
        <end position="102"/>
    </location>
</feature>
<keyword evidence="3" id="KW-1185">Reference proteome</keyword>
<keyword evidence="1" id="KW-0812">Transmembrane</keyword>
<dbReference type="AlphaFoldDB" id="A0A317PIW0"/>
<keyword evidence="1" id="KW-1133">Transmembrane helix</keyword>
<evidence type="ECO:0000313" key="3">
    <source>
        <dbReference type="Proteomes" id="UP000246352"/>
    </source>
</evidence>
<gene>
    <name evidence="2" type="ORF">DFR52_103736</name>
</gene>
<accession>A0A317PIW0</accession>
<comment type="caution">
    <text evidence="2">The sequence shown here is derived from an EMBL/GenBank/DDBJ whole genome shotgun (WGS) entry which is preliminary data.</text>
</comment>
<keyword evidence="1" id="KW-0472">Membrane</keyword>
<name>A0A317PIW0_9HYPH</name>
<dbReference type="RefSeq" id="WP_110032736.1">
    <property type="nucleotide sequence ID" value="NZ_QGTR01000003.1"/>
</dbReference>
<sequence>MIAAAQTPRRRRGFAALMSVLLVVIILFATAPLLSVLLSSWIAAANDCVLNEGGVHPCVIAGVDHGETLAIMFVAGWFMFFTVPAGAAALAVWLIVLVLGLVMRRQGRNPAQ</sequence>
<protein>
    <submittedName>
        <fullName evidence="2">Uncharacterized protein</fullName>
    </submittedName>
</protein>
<evidence type="ECO:0000313" key="2">
    <source>
        <dbReference type="EMBL" id="PWW00529.1"/>
    </source>
</evidence>
<dbReference type="OrthoDB" id="5948392at2"/>
<dbReference type="EMBL" id="QGTR01000003">
    <property type="protein sequence ID" value="PWW00529.1"/>
    <property type="molecule type" value="Genomic_DNA"/>
</dbReference>
<organism evidence="2 3">
    <name type="scientific">Hoeflea marina</name>
    <dbReference type="NCBI Taxonomy" id="274592"/>
    <lineage>
        <taxon>Bacteria</taxon>
        <taxon>Pseudomonadati</taxon>
        <taxon>Pseudomonadota</taxon>
        <taxon>Alphaproteobacteria</taxon>
        <taxon>Hyphomicrobiales</taxon>
        <taxon>Rhizobiaceae</taxon>
        <taxon>Hoeflea</taxon>
    </lineage>
</organism>
<proteinExistence type="predicted"/>
<evidence type="ECO:0000256" key="1">
    <source>
        <dbReference type="SAM" id="Phobius"/>
    </source>
</evidence>
<reference evidence="2 3" key="1">
    <citation type="submission" date="2018-05" db="EMBL/GenBank/DDBJ databases">
        <title>Genomic Encyclopedia of Type Strains, Phase IV (KMG-IV): sequencing the most valuable type-strain genomes for metagenomic binning, comparative biology and taxonomic classification.</title>
        <authorList>
            <person name="Goeker M."/>
        </authorList>
    </citation>
    <scope>NUCLEOTIDE SEQUENCE [LARGE SCALE GENOMIC DNA]</scope>
    <source>
        <strain evidence="2 3">DSM 16791</strain>
    </source>
</reference>